<protein>
    <submittedName>
        <fullName evidence="3">DUF1768-domain-containing protein</fullName>
    </submittedName>
</protein>
<feature type="region of interest" description="Disordered" evidence="1">
    <location>
        <begin position="1"/>
        <end position="35"/>
    </location>
</feature>
<sequence>MARKRKTKAPVIARSHATASTTSKPDDSSHTQASTGTVYFHSPDKPFGFLSQWYMSHFTDPSIHPTHSFNCAEQYMMYRKALLIASSSPKYQHQDLPDKILRHSKPAQQKILAVPGTVKMTEEQREAWDEVKYGVVVRGNWLKFRQRGVLRERLLATGDRELAEASLSDGGWGHWLYGAFCGAESGEVGAEFVGEGVDGGEGED</sequence>
<evidence type="ECO:0000256" key="1">
    <source>
        <dbReference type="SAM" id="MobiDB-lite"/>
    </source>
</evidence>
<dbReference type="EMBL" id="ML995867">
    <property type="protein sequence ID" value="KAF2766730.1"/>
    <property type="molecule type" value="Genomic_DNA"/>
</dbReference>
<keyword evidence="4" id="KW-1185">Reference proteome</keyword>
<name>A0A6G1L214_9PEZI</name>
<proteinExistence type="predicted"/>
<dbReference type="CDD" id="cd15457">
    <property type="entry name" value="NADAR"/>
    <property type="match status" value="1"/>
</dbReference>
<dbReference type="NCBIfam" id="TIGR02464">
    <property type="entry name" value="ribofla_fusion"/>
    <property type="match status" value="1"/>
</dbReference>
<dbReference type="InterPro" id="IPR037238">
    <property type="entry name" value="YbiA-like_sf"/>
</dbReference>
<accession>A0A6G1L214</accession>
<dbReference type="OrthoDB" id="206452at2759"/>
<dbReference type="InterPro" id="IPR012816">
    <property type="entry name" value="NADAR"/>
</dbReference>
<organism evidence="3 4">
    <name type="scientific">Teratosphaeria nubilosa</name>
    <dbReference type="NCBI Taxonomy" id="161662"/>
    <lineage>
        <taxon>Eukaryota</taxon>
        <taxon>Fungi</taxon>
        <taxon>Dikarya</taxon>
        <taxon>Ascomycota</taxon>
        <taxon>Pezizomycotina</taxon>
        <taxon>Dothideomycetes</taxon>
        <taxon>Dothideomycetidae</taxon>
        <taxon>Mycosphaerellales</taxon>
        <taxon>Teratosphaeriaceae</taxon>
        <taxon>Teratosphaeria</taxon>
    </lineage>
</organism>
<reference evidence="3" key="1">
    <citation type="journal article" date="2020" name="Stud. Mycol.">
        <title>101 Dothideomycetes genomes: a test case for predicting lifestyles and emergence of pathogens.</title>
        <authorList>
            <person name="Haridas S."/>
            <person name="Albert R."/>
            <person name="Binder M."/>
            <person name="Bloem J."/>
            <person name="Labutti K."/>
            <person name="Salamov A."/>
            <person name="Andreopoulos B."/>
            <person name="Baker S."/>
            <person name="Barry K."/>
            <person name="Bills G."/>
            <person name="Bluhm B."/>
            <person name="Cannon C."/>
            <person name="Castanera R."/>
            <person name="Culley D."/>
            <person name="Daum C."/>
            <person name="Ezra D."/>
            <person name="Gonzalez J."/>
            <person name="Henrissat B."/>
            <person name="Kuo A."/>
            <person name="Liang C."/>
            <person name="Lipzen A."/>
            <person name="Lutzoni F."/>
            <person name="Magnuson J."/>
            <person name="Mondo S."/>
            <person name="Nolan M."/>
            <person name="Ohm R."/>
            <person name="Pangilinan J."/>
            <person name="Park H.-J."/>
            <person name="Ramirez L."/>
            <person name="Alfaro M."/>
            <person name="Sun H."/>
            <person name="Tritt A."/>
            <person name="Yoshinaga Y."/>
            <person name="Zwiers L.-H."/>
            <person name="Turgeon B."/>
            <person name="Goodwin S."/>
            <person name="Spatafora J."/>
            <person name="Crous P."/>
            <person name="Grigoriev I."/>
        </authorList>
    </citation>
    <scope>NUCLEOTIDE SEQUENCE</scope>
    <source>
        <strain evidence="3">CBS 116005</strain>
    </source>
</reference>
<gene>
    <name evidence="3" type="ORF">EJ03DRAFT_353750</name>
</gene>
<dbReference type="AlphaFoldDB" id="A0A6G1L214"/>
<dbReference type="SUPFAM" id="SSF143990">
    <property type="entry name" value="YbiA-like"/>
    <property type="match status" value="1"/>
</dbReference>
<evidence type="ECO:0000259" key="2">
    <source>
        <dbReference type="Pfam" id="PF08719"/>
    </source>
</evidence>
<evidence type="ECO:0000313" key="4">
    <source>
        <dbReference type="Proteomes" id="UP000799436"/>
    </source>
</evidence>
<dbReference type="Pfam" id="PF08719">
    <property type="entry name" value="NADAR"/>
    <property type="match status" value="1"/>
</dbReference>
<dbReference type="Gene3D" id="1.10.357.40">
    <property type="entry name" value="YbiA-like"/>
    <property type="match status" value="1"/>
</dbReference>
<feature type="domain" description="NADAR" evidence="2">
    <location>
        <begin position="39"/>
        <end position="174"/>
    </location>
</feature>
<evidence type="ECO:0000313" key="3">
    <source>
        <dbReference type="EMBL" id="KAF2766730.1"/>
    </source>
</evidence>
<dbReference type="Proteomes" id="UP000799436">
    <property type="component" value="Unassembled WGS sequence"/>
</dbReference>